<dbReference type="RefSeq" id="WP_021803746.1">
    <property type="nucleotide sequence ID" value="NZ_KI273145.1"/>
</dbReference>
<dbReference type="EMBL" id="APJA01000024">
    <property type="protein sequence ID" value="ERK28903.1"/>
    <property type="molecule type" value="Genomic_DNA"/>
</dbReference>
<dbReference type="AlphaFoldDB" id="U2NID0"/>
<keyword evidence="2" id="KW-1185">Reference proteome</keyword>
<dbReference type="PATRIC" id="fig|1294142.3.peg.3983"/>
<accession>U2NID0</accession>
<sequence length="73" mass="8324">MLFNKCITIELDDRYIKKSDLTKAVVDKLTSDGENCEFISADLITLNGKKYEVKEKNYANPVPVQQVQLVETN</sequence>
<comment type="caution">
    <text evidence="1">The sequence shown here is derived from an EMBL/GenBank/DDBJ whole genome shotgun (WGS) entry which is preliminary data.</text>
</comment>
<protein>
    <submittedName>
        <fullName evidence="1">Uncharacterized protein</fullName>
    </submittedName>
</protein>
<reference evidence="1 2" key="1">
    <citation type="journal article" date="2013" name="Genome Announc.">
        <title>Draft Genome Sequence of the Hydrogen- and Ethanol-Producing Bacterium Clostridium intestinale Strain URNW.</title>
        <authorList>
            <person name="Lal S."/>
            <person name="Ramachandran U."/>
            <person name="Zhang X."/>
            <person name="Sparling R."/>
            <person name="Levin D.B."/>
        </authorList>
    </citation>
    <scope>NUCLEOTIDE SEQUENCE [LARGE SCALE GENOMIC DNA]</scope>
    <source>
        <strain evidence="1 2">URNW</strain>
    </source>
</reference>
<name>U2NID0_9CLOT</name>
<dbReference type="HOGENOM" id="CLU_180671_1_0_9"/>
<gene>
    <name evidence="1" type="ORF">CINTURNW_3820</name>
</gene>
<evidence type="ECO:0000313" key="1">
    <source>
        <dbReference type="EMBL" id="ERK28903.1"/>
    </source>
</evidence>
<organism evidence="1 2">
    <name type="scientific">Clostridium intestinale URNW</name>
    <dbReference type="NCBI Taxonomy" id="1294142"/>
    <lineage>
        <taxon>Bacteria</taxon>
        <taxon>Bacillati</taxon>
        <taxon>Bacillota</taxon>
        <taxon>Clostridia</taxon>
        <taxon>Eubacteriales</taxon>
        <taxon>Clostridiaceae</taxon>
        <taxon>Clostridium</taxon>
    </lineage>
</organism>
<evidence type="ECO:0000313" key="2">
    <source>
        <dbReference type="Proteomes" id="UP000016721"/>
    </source>
</evidence>
<dbReference type="Proteomes" id="UP000016721">
    <property type="component" value="Unassembled WGS sequence"/>
</dbReference>
<dbReference type="STRING" id="1294142.CINTURNW_3820"/>
<proteinExistence type="predicted"/>